<comment type="caution">
    <text evidence="5">The sequence shown here is derived from an EMBL/GenBank/DDBJ whole genome shotgun (WGS) entry which is preliminary data.</text>
</comment>
<dbReference type="InterPro" id="IPR023430">
    <property type="entry name" value="Pept_HybD-like_dom_sf"/>
</dbReference>
<dbReference type="STRING" id="45065.Lgee_1556"/>
<dbReference type="PATRIC" id="fig|45065.4.peg.1689"/>
<sequence length="155" mass="16757">MTRLRVLGIGSPFGDDRLGWEVIKGLQQCAPLQALTDDKLQLQCCDRPGMRLLELMRNAQSVILIDAVKSGARPGTLHALQMSDLAGLNAPFSSHASGVADALKMGEVLKLLPPELLIYGIAIEDAGAGFIGTKHARDVVKRLVSRIAKRILTQY</sequence>
<keyword evidence="3" id="KW-0064">Aspartyl protease</keyword>
<dbReference type="OrthoDB" id="9808862at2"/>
<evidence type="ECO:0000256" key="1">
    <source>
        <dbReference type="ARBA" id="ARBA00006814"/>
    </source>
</evidence>
<accession>A0A0W0TSB6</accession>
<dbReference type="PANTHER" id="PTHR30302:SF1">
    <property type="entry name" value="HYDROGENASE 2 MATURATION PROTEASE"/>
    <property type="match status" value="1"/>
</dbReference>
<evidence type="ECO:0000313" key="6">
    <source>
        <dbReference type="Proteomes" id="UP000054785"/>
    </source>
</evidence>
<dbReference type="NCBIfam" id="TIGR00072">
    <property type="entry name" value="hydrog_prot"/>
    <property type="match status" value="1"/>
</dbReference>
<dbReference type="GO" id="GO:0016485">
    <property type="term" value="P:protein processing"/>
    <property type="evidence" value="ECO:0007669"/>
    <property type="project" value="TreeGrafter"/>
</dbReference>
<reference evidence="5 6" key="1">
    <citation type="submission" date="2015-11" db="EMBL/GenBank/DDBJ databases">
        <title>Genomic analysis of 38 Legionella species identifies large and diverse effector repertoires.</title>
        <authorList>
            <person name="Burstein D."/>
            <person name="Amaro F."/>
            <person name="Zusman T."/>
            <person name="Lifshitz Z."/>
            <person name="Cohen O."/>
            <person name="Gilbert J.A."/>
            <person name="Pupko T."/>
            <person name="Shuman H.A."/>
            <person name="Segal G."/>
        </authorList>
    </citation>
    <scope>NUCLEOTIDE SEQUENCE [LARGE SCALE GENOMIC DNA]</scope>
    <source>
        <strain evidence="5 6">ATCC 49504</strain>
    </source>
</reference>
<protein>
    <submittedName>
        <fullName evidence="5">Hydrogenase expression/formation protein</fullName>
    </submittedName>
</protein>
<dbReference type="GO" id="GO:0004190">
    <property type="term" value="F:aspartic-type endopeptidase activity"/>
    <property type="evidence" value="ECO:0007669"/>
    <property type="project" value="UniProtKB-KW"/>
</dbReference>
<evidence type="ECO:0000256" key="2">
    <source>
        <dbReference type="ARBA" id="ARBA00022670"/>
    </source>
</evidence>
<dbReference type="EMBL" id="LNYC01000063">
    <property type="protein sequence ID" value="KTC98479.1"/>
    <property type="molecule type" value="Genomic_DNA"/>
</dbReference>
<evidence type="ECO:0000256" key="3">
    <source>
        <dbReference type="ARBA" id="ARBA00022750"/>
    </source>
</evidence>
<dbReference type="RefSeq" id="WP_051550802.1">
    <property type="nucleotide sequence ID" value="NZ_CAAAHN010000006.1"/>
</dbReference>
<proteinExistence type="inferred from homology"/>
<keyword evidence="6" id="KW-1185">Reference proteome</keyword>
<dbReference type="Pfam" id="PF01750">
    <property type="entry name" value="HycI"/>
    <property type="match status" value="1"/>
</dbReference>
<evidence type="ECO:0000256" key="4">
    <source>
        <dbReference type="ARBA" id="ARBA00022801"/>
    </source>
</evidence>
<dbReference type="InterPro" id="IPR000671">
    <property type="entry name" value="Peptidase_A31"/>
</dbReference>
<gene>
    <name evidence="5" type="primary">vhtD</name>
    <name evidence="5" type="ORF">Lgee_1556</name>
</gene>
<dbReference type="Gene3D" id="3.40.50.1450">
    <property type="entry name" value="HybD-like"/>
    <property type="match status" value="1"/>
</dbReference>
<dbReference type="CDD" id="cd00518">
    <property type="entry name" value="H2MP"/>
    <property type="match status" value="1"/>
</dbReference>
<dbReference type="GO" id="GO:0008047">
    <property type="term" value="F:enzyme activator activity"/>
    <property type="evidence" value="ECO:0007669"/>
    <property type="project" value="InterPro"/>
</dbReference>
<dbReference type="SUPFAM" id="SSF53163">
    <property type="entry name" value="HybD-like"/>
    <property type="match status" value="1"/>
</dbReference>
<dbReference type="AlphaFoldDB" id="A0A0W0TSB6"/>
<dbReference type="Proteomes" id="UP000054785">
    <property type="component" value="Unassembled WGS sequence"/>
</dbReference>
<evidence type="ECO:0000313" key="5">
    <source>
        <dbReference type="EMBL" id="KTC98479.1"/>
    </source>
</evidence>
<organism evidence="5 6">
    <name type="scientific">Legionella geestiana</name>
    <dbReference type="NCBI Taxonomy" id="45065"/>
    <lineage>
        <taxon>Bacteria</taxon>
        <taxon>Pseudomonadati</taxon>
        <taxon>Pseudomonadota</taxon>
        <taxon>Gammaproteobacteria</taxon>
        <taxon>Legionellales</taxon>
        <taxon>Legionellaceae</taxon>
        <taxon>Legionella</taxon>
    </lineage>
</organism>
<comment type="similarity">
    <text evidence="1">Belongs to the peptidase A31 family.</text>
</comment>
<keyword evidence="4" id="KW-0378">Hydrolase</keyword>
<name>A0A0W0TSB6_9GAMM</name>
<dbReference type="PANTHER" id="PTHR30302">
    <property type="entry name" value="HYDROGENASE 1 MATURATION PROTEASE"/>
    <property type="match status" value="1"/>
</dbReference>
<keyword evidence="2" id="KW-0645">Protease</keyword>